<dbReference type="Pfam" id="PF12802">
    <property type="entry name" value="MarR_2"/>
    <property type="match status" value="1"/>
</dbReference>
<evidence type="ECO:0000256" key="4">
    <source>
        <dbReference type="SAM" id="MobiDB-lite"/>
    </source>
</evidence>
<dbReference type="PANTHER" id="PTHR38465:SF2">
    <property type="entry name" value="HTH-TYPE TRANSCRIPTIONAL REGULATOR MMPR5"/>
    <property type="match status" value="1"/>
</dbReference>
<evidence type="ECO:0000313" key="6">
    <source>
        <dbReference type="EMBL" id="GLH99481.1"/>
    </source>
</evidence>
<dbReference type="EMBL" id="BSDI01000024">
    <property type="protein sequence ID" value="GLH99481.1"/>
    <property type="molecule type" value="Genomic_DNA"/>
</dbReference>
<dbReference type="InterPro" id="IPR036390">
    <property type="entry name" value="WH_DNA-bd_sf"/>
</dbReference>
<protein>
    <submittedName>
        <fullName evidence="6">Transcriptional regulator</fullName>
    </submittedName>
</protein>
<dbReference type="PANTHER" id="PTHR38465">
    <property type="entry name" value="HTH-TYPE TRANSCRIPTIONAL REGULATOR MJ1563-RELATED"/>
    <property type="match status" value="1"/>
</dbReference>
<dbReference type="SUPFAM" id="SSF46785">
    <property type="entry name" value="Winged helix' DNA-binding domain"/>
    <property type="match status" value="1"/>
</dbReference>
<evidence type="ECO:0000256" key="3">
    <source>
        <dbReference type="ARBA" id="ARBA00023163"/>
    </source>
</evidence>
<accession>A0ABQ5QZX7</accession>
<dbReference type="Gene3D" id="1.10.10.10">
    <property type="entry name" value="Winged helix-like DNA-binding domain superfamily/Winged helix DNA-binding domain"/>
    <property type="match status" value="1"/>
</dbReference>
<gene>
    <name evidence="6" type="ORF">Pa4123_47570</name>
</gene>
<dbReference type="Gene3D" id="1.10.287.160">
    <property type="entry name" value="HR1 repeat"/>
    <property type="match status" value="1"/>
</dbReference>
<dbReference type="Proteomes" id="UP001144280">
    <property type="component" value="Unassembled WGS sequence"/>
</dbReference>
<dbReference type="RefSeq" id="WP_281899160.1">
    <property type="nucleotide sequence ID" value="NZ_BSDI01000024.1"/>
</dbReference>
<keyword evidence="2" id="KW-0238">DNA-binding</keyword>
<reference evidence="6" key="1">
    <citation type="submission" date="2022-12" db="EMBL/GenBank/DDBJ databases">
        <title>New Phytohabitans aurantiacus sp. RD004123 nov., an actinomycete isolated from soil.</title>
        <authorList>
            <person name="Triningsih D.W."/>
            <person name="Harunari E."/>
            <person name="Igarashi Y."/>
        </authorList>
    </citation>
    <scope>NUCLEOTIDE SEQUENCE</scope>
    <source>
        <strain evidence="6">RD004123</strain>
    </source>
</reference>
<evidence type="ECO:0000259" key="5">
    <source>
        <dbReference type="Pfam" id="PF12802"/>
    </source>
</evidence>
<keyword evidence="1" id="KW-0805">Transcription regulation</keyword>
<sequence length="184" mass="19836">MTNSTPPRRKRPDGSGPAHDDGGAGVAVDSTRDEEGVRHFVERFALTLSNLGFPRMSARVLGTLMVAVEPGLTAGQIGQRLGVSAAAVSGAVRYLVQVGMVAREPVPGSRSDRYRLPDDPWYLAGAAKSGVYKRVADLVQEGVVVVGDETSPSGARLAEMRDFMLFIQDSLVDILDRWERTRTP</sequence>
<keyword evidence="3" id="KW-0804">Transcription</keyword>
<comment type="caution">
    <text evidence="6">The sequence shown here is derived from an EMBL/GenBank/DDBJ whole genome shotgun (WGS) entry which is preliminary data.</text>
</comment>
<dbReference type="InterPro" id="IPR036388">
    <property type="entry name" value="WH-like_DNA-bd_sf"/>
</dbReference>
<keyword evidence="7" id="KW-1185">Reference proteome</keyword>
<dbReference type="InterPro" id="IPR000835">
    <property type="entry name" value="HTH_MarR-typ"/>
</dbReference>
<organism evidence="6 7">
    <name type="scientific">Phytohabitans aurantiacus</name>
    <dbReference type="NCBI Taxonomy" id="3016789"/>
    <lineage>
        <taxon>Bacteria</taxon>
        <taxon>Bacillati</taxon>
        <taxon>Actinomycetota</taxon>
        <taxon>Actinomycetes</taxon>
        <taxon>Micromonosporales</taxon>
        <taxon>Micromonosporaceae</taxon>
    </lineage>
</organism>
<feature type="domain" description="HTH marR-type" evidence="5">
    <location>
        <begin position="52"/>
        <end position="109"/>
    </location>
</feature>
<evidence type="ECO:0000256" key="1">
    <source>
        <dbReference type="ARBA" id="ARBA00023015"/>
    </source>
</evidence>
<proteinExistence type="predicted"/>
<name>A0ABQ5QZX7_9ACTN</name>
<evidence type="ECO:0000256" key="2">
    <source>
        <dbReference type="ARBA" id="ARBA00023125"/>
    </source>
</evidence>
<dbReference type="InterPro" id="IPR052362">
    <property type="entry name" value="HTH-GbsR_regulator"/>
</dbReference>
<evidence type="ECO:0000313" key="7">
    <source>
        <dbReference type="Proteomes" id="UP001144280"/>
    </source>
</evidence>
<feature type="region of interest" description="Disordered" evidence="4">
    <location>
        <begin position="1"/>
        <end position="32"/>
    </location>
</feature>